<feature type="region of interest" description="Disordered" evidence="1">
    <location>
        <begin position="137"/>
        <end position="171"/>
    </location>
</feature>
<proteinExistence type="predicted"/>
<feature type="compositionally biased region" description="Basic and acidic residues" evidence="1">
    <location>
        <begin position="813"/>
        <end position="822"/>
    </location>
</feature>
<feature type="compositionally biased region" description="Low complexity" evidence="1">
    <location>
        <begin position="1527"/>
        <end position="1552"/>
    </location>
</feature>
<feature type="compositionally biased region" description="Polar residues" evidence="1">
    <location>
        <begin position="1198"/>
        <end position="1207"/>
    </location>
</feature>
<name>A0A8X7MSA4_9BASI</name>
<feature type="region of interest" description="Disordered" evidence="1">
    <location>
        <begin position="1308"/>
        <end position="1503"/>
    </location>
</feature>
<evidence type="ECO:0000313" key="3">
    <source>
        <dbReference type="Proteomes" id="UP000077684"/>
    </source>
</evidence>
<feature type="compositionally biased region" description="Polar residues" evidence="1">
    <location>
        <begin position="1249"/>
        <end position="1262"/>
    </location>
</feature>
<feature type="compositionally biased region" description="Low complexity" evidence="1">
    <location>
        <begin position="1019"/>
        <end position="1049"/>
    </location>
</feature>
<feature type="region of interest" description="Disordered" evidence="1">
    <location>
        <begin position="380"/>
        <end position="461"/>
    </location>
</feature>
<feature type="compositionally biased region" description="Acidic residues" evidence="1">
    <location>
        <begin position="769"/>
        <end position="783"/>
    </location>
</feature>
<protein>
    <submittedName>
        <fullName evidence="2">Uncharacterized protein</fullName>
    </submittedName>
</protein>
<feature type="region of interest" description="Disordered" evidence="1">
    <location>
        <begin position="593"/>
        <end position="652"/>
    </location>
</feature>
<feature type="region of interest" description="Disordered" evidence="1">
    <location>
        <begin position="1019"/>
        <end position="1075"/>
    </location>
</feature>
<feature type="region of interest" description="Disordered" evidence="1">
    <location>
        <begin position="807"/>
        <end position="830"/>
    </location>
</feature>
<evidence type="ECO:0000256" key="1">
    <source>
        <dbReference type="SAM" id="MobiDB-lite"/>
    </source>
</evidence>
<reference evidence="2" key="2">
    <citation type="journal article" date="2019" name="IMA Fungus">
        <title>Genome sequencing and comparison of five Tilletia species to identify candidate genes for the detection of regulated species infecting wheat.</title>
        <authorList>
            <person name="Nguyen H.D.T."/>
            <person name="Sultana T."/>
            <person name="Kesanakurti P."/>
            <person name="Hambleton S."/>
        </authorList>
    </citation>
    <scope>NUCLEOTIDE SEQUENCE</scope>
    <source>
        <strain evidence="2">DAOMC 236426</strain>
    </source>
</reference>
<gene>
    <name evidence="2" type="ORF">A4X06_0g5029</name>
</gene>
<feature type="region of interest" description="Disordered" evidence="1">
    <location>
        <begin position="870"/>
        <end position="889"/>
    </location>
</feature>
<feature type="region of interest" description="Disordered" evidence="1">
    <location>
        <begin position="210"/>
        <end position="285"/>
    </location>
</feature>
<feature type="compositionally biased region" description="Low complexity" evidence="1">
    <location>
        <begin position="239"/>
        <end position="257"/>
    </location>
</feature>
<sequence>MGKSVAFRDVVYVIPERPEKPVSAVAAASAWTKNFAATTNLFSRVRPTSAHNTSGEGAHERESAVAQGRFVVSSEHASANGAATHGASLAEKSGVSSSGSSPTGTPVTEEVTAPTARDFHARAKKFQRAASSISIPRLGPRWLSGSHSSSSVPTLGGAAASGTEPHMAGGISAPQLASLPAAAASPPISPPATPEQTMIAAAPSAVPKRFQTGGVHAGQSSGHRHLASLPTLGFPVTPPLGEGSSSSSNPFASPAAGILDRAASSQEISDVTAGSHARSGKSPLRSCLKPPTSMFFAELGVFVRMDQAAPEETSGAQDDAYFGTANLSAPATQVGSGSPGANAISAQAPLIRGLATDRPWHRTEGPPVLSRQAAFTLAASRTPELEHSSPDGLSWAASMPMPTPTPGQHHLVPNLLAPQRTPSPAAQSSDGGHSHASAAALETSSSAGPLRDPAQAADPPGTWIQLNSECACQNCIERISNGISASYTPTWSQSARNKYLADRAQERKVREQGMDADIRLALRGLQETTAKWYEGRNIEVVTDAELAQLNPDDLLNGLLDVHMEEDEGEDEEDEQYVSPPPYVREAVPAQVATGLSPSTDSAPYGNVPARGSSISRNPSFSFPAISDSPTLRQWPSKSFDAPSTSSSGSCSPHLGPVQVSYPVRGAAILHHRASSLDFPPPSPSAVASAIINTSLPAGRTTSANEDPELKAALATPPLSRRTSFGSAAFRALNRRASLESLRDAIRRNSIATLRPQAEDENSNNTELAAEAEQDDQGSGDEDYGSARQSMAIEIGQPGAIPLLSALAASESSSTRDHGKQSDATETGVPASLISIPPLGWALDTTSTPTVARPNPMFEVLKLDLTLAVPGSDSHEEEENISTPVATKFGAEDRDFRQDQSSSALQRASWAPTFVMRNLIKEHNRRGSDAGILGKPTGVVATDNGMPPASWDRRPSDSQNSETSIYVDARQSSFGHATDEKVEGLRILANGMTLAVDRPSRSEGMHGNAFFAAGSVPPASAAARGSVAPSAPTSNSASPSASRPQSPQNSKLTLADRRHNRRDTLPSDVEAEMSPSLAKTGLTIDLGPVANQAAKLNKKYALHNPADDRDAYDQSATPMFAQTSDTMQQRKVSGTYDNHHRSTRHNSLSSIDQQAICPAAIAQYVRQSGPSMDGPGNRGIGLAATEAGWSMESLPIPPSVNSHGSASASVEGLHANPSVDVGGQARPGGGATTAAQNDMETLMSPVAKPNPTQRDSESGNGRNSRTHSPDSGRNVGLGLGKRVKDLFGNSRTHSRSFFPSNILSSPLSSGFGGSGGGDGSPLASEVDSETSLPSPATPGGSRPGRFDKFASAVRRGRQNPSDRPKKSLSPLAPQINYSPQCDAGAAGNGGSSGSDGFFPMNKVRSAEPLSAMSNPKSRSFSGSAVPTLPTKEKEPAAPSSKESGGWKKPKLGRSSSGNALREALNGVGGNRDSHEAKGSASHVNSMASGDRPGTSGAGNNNVKKSSTSFAGALLATLSQTGGGGVPLPSASAASYQRSSAPASRQARPGTSDGFSGGFGAGGVLPRSKSGERYSHRPAQSQGAFY</sequence>
<comment type="caution">
    <text evidence="2">The sequence shown here is derived from an EMBL/GenBank/DDBJ whole genome shotgun (WGS) entry which is preliminary data.</text>
</comment>
<reference evidence="2" key="1">
    <citation type="submission" date="2016-04" db="EMBL/GenBank/DDBJ databases">
        <authorList>
            <person name="Nguyen H.D."/>
            <person name="Samba Siva P."/>
            <person name="Cullis J."/>
            <person name="Levesque C.A."/>
            <person name="Hambleton S."/>
        </authorList>
    </citation>
    <scope>NUCLEOTIDE SEQUENCE</scope>
    <source>
        <strain evidence="2">DAOMC 236426</strain>
    </source>
</reference>
<dbReference type="EMBL" id="LWDE02000581">
    <property type="protein sequence ID" value="KAE8246411.1"/>
    <property type="molecule type" value="Genomic_DNA"/>
</dbReference>
<accession>A0A8X7MSA4</accession>
<feature type="region of interest" description="Disordered" evidence="1">
    <location>
        <begin position="925"/>
        <end position="967"/>
    </location>
</feature>
<feature type="compositionally biased region" description="Low complexity" evidence="1">
    <location>
        <begin position="425"/>
        <end position="447"/>
    </location>
</feature>
<feature type="compositionally biased region" description="Polar residues" evidence="1">
    <location>
        <begin position="627"/>
        <end position="636"/>
    </location>
</feature>
<feature type="compositionally biased region" description="Polar residues" evidence="1">
    <location>
        <begin position="1410"/>
        <end position="1423"/>
    </location>
</feature>
<organism evidence="2 3">
    <name type="scientific">Tilletia controversa</name>
    <name type="common">dwarf bunt fungus</name>
    <dbReference type="NCBI Taxonomy" id="13291"/>
    <lineage>
        <taxon>Eukaryota</taxon>
        <taxon>Fungi</taxon>
        <taxon>Dikarya</taxon>
        <taxon>Basidiomycota</taxon>
        <taxon>Ustilaginomycotina</taxon>
        <taxon>Exobasidiomycetes</taxon>
        <taxon>Tilletiales</taxon>
        <taxon>Tilletiaceae</taxon>
        <taxon>Tilletia</taxon>
    </lineage>
</organism>
<keyword evidence="3" id="KW-1185">Reference proteome</keyword>
<feature type="region of interest" description="Disordered" evidence="1">
    <location>
        <begin position="752"/>
        <end position="784"/>
    </location>
</feature>
<feature type="region of interest" description="Disordered" evidence="1">
    <location>
        <begin position="76"/>
        <end position="114"/>
    </location>
</feature>
<feature type="compositionally biased region" description="Low complexity" evidence="1">
    <location>
        <begin position="93"/>
        <end position="108"/>
    </location>
</feature>
<feature type="compositionally biased region" description="Basic and acidic residues" evidence="1">
    <location>
        <begin position="1053"/>
        <end position="1064"/>
    </location>
</feature>
<feature type="region of interest" description="Disordered" evidence="1">
    <location>
        <begin position="1517"/>
        <end position="1584"/>
    </location>
</feature>
<dbReference type="Proteomes" id="UP000077684">
    <property type="component" value="Unassembled WGS sequence"/>
</dbReference>
<feature type="region of interest" description="Disordered" evidence="1">
    <location>
        <begin position="1193"/>
        <end position="1277"/>
    </location>
</feature>
<feature type="compositionally biased region" description="Polar residues" evidence="1">
    <location>
        <begin position="956"/>
        <end position="967"/>
    </location>
</feature>
<feature type="compositionally biased region" description="Gly residues" evidence="1">
    <location>
        <begin position="1309"/>
        <end position="1318"/>
    </location>
</feature>
<evidence type="ECO:0000313" key="2">
    <source>
        <dbReference type="EMBL" id="KAE8246411.1"/>
    </source>
</evidence>